<reference evidence="3 4" key="1">
    <citation type="submission" date="2020-12" db="EMBL/GenBank/DDBJ databases">
        <title>FDA dAtabase for Regulatory Grade micrObial Sequences (FDA-ARGOS): Supporting development and validation of Infectious Disease Dx tests.</title>
        <authorList>
            <person name="Sproer C."/>
            <person name="Gronow S."/>
            <person name="Severitt S."/>
            <person name="Schroder I."/>
            <person name="Tallon L."/>
            <person name="Sadzewicz L."/>
            <person name="Zhao X."/>
            <person name="Boylan J."/>
            <person name="Ott S."/>
            <person name="Bowen H."/>
            <person name="Vavikolanu K."/>
            <person name="Mehta A."/>
            <person name="Aluvathingal J."/>
            <person name="Nadendla S."/>
            <person name="Lowell S."/>
            <person name="Myers T."/>
            <person name="Yan Y."/>
            <person name="Sichtig H."/>
        </authorList>
    </citation>
    <scope>NUCLEOTIDE SEQUENCE [LARGE SCALE GENOMIC DNA]</scope>
    <source>
        <strain evidence="3 4">FDAARGOS_872</strain>
    </source>
</reference>
<dbReference type="SMART" id="SM00972">
    <property type="entry name" value="SCPU"/>
    <property type="match status" value="2"/>
</dbReference>
<gene>
    <name evidence="3" type="ORF">I6G29_02540</name>
</gene>
<proteinExistence type="predicted"/>
<protein>
    <submittedName>
        <fullName evidence="3">Spore coat U domain-containing protein</fullName>
    </submittedName>
</protein>
<dbReference type="PANTHER" id="PTHR37089">
    <property type="entry name" value="PROTEIN U-RELATED"/>
    <property type="match status" value="1"/>
</dbReference>
<dbReference type="Pfam" id="PF05229">
    <property type="entry name" value="SCPU"/>
    <property type="match status" value="2"/>
</dbReference>
<evidence type="ECO:0000313" key="3">
    <source>
        <dbReference type="EMBL" id="QPT40502.1"/>
    </source>
</evidence>
<sequence length="328" mass="35429">MIKLRKTIFYTFLLMGGLFGHQSAEAACTASVTGLNFGEIDPVNLQPLLNENPSAQLNYECTGSISLLTNKYVCIEIHPTGSDIIPRKLSHTSSSSNIDFQIYMDAARSKVWGYRFGNSVYPPMIIDHGRVLVSVGGAKGSLPIYGRLLASSGDLMSKPYGSYTATMSIRVKMSSLAVLGLGACSFSSDTTTTTLTATANIQKTCNVSATTLDFGVQPSNFSGPINATSQINTHCANGTDYQIALNNGLHSVGNTRRMKSADGDYIPYELYNNPQRTQRWGETLNTAETKKLTSTGHAHQSIVYGQVPQTQGLAAAQYKDTIMVTVTY</sequence>
<keyword evidence="1" id="KW-0732">Signal</keyword>
<evidence type="ECO:0000259" key="2">
    <source>
        <dbReference type="Pfam" id="PF05229"/>
    </source>
</evidence>
<feature type="signal peptide" evidence="1">
    <location>
        <begin position="1"/>
        <end position="26"/>
    </location>
</feature>
<dbReference type="RefSeq" id="WP_018573808.1">
    <property type="nucleotide sequence ID" value="NZ_CP065725.1"/>
</dbReference>
<dbReference type="EMBL" id="CP065725">
    <property type="protein sequence ID" value="QPT40502.1"/>
    <property type="molecule type" value="Genomic_DNA"/>
</dbReference>
<dbReference type="Proteomes" id="UP000594903">
    <property type="component" value="Chromosome"/>
</dbReference>
<feature type="chain" id="PRO_5047236478" evidence="1">
    <location>
        <begin position="27"/>
        <end position="328"/>
    </location>
</feature>
<evidence type="ECO:0000256" key="1">
    <source>
        <dbReference type="SAM" id="SignalP"/>
    </source>
</evidence>
<dbReference type="InterPro" id="IPR053167">
    <property type="entry name" value="Spore_coat_component"/>
</dbReference>
<organism evidence="3 4">
    <name type="scientific">Oligella ureolytica</name>
    <dbReference type="NCBI Taxonomy" id="90244"/>
    <lineage>
        <taxon>Bacteria</taxon>
        <taxon>Pseudomonadati</taxon>
        <taxon>Pseudomonadota</taxon>
        <taxon>Betaproteobacteria</taxon>
        <taxon>Burkholderiales</taxon>
        <taxon>Alcaligenaceae</taxon>
        <taxon>Oligella</taxon>
    </lineage>
</organism>
<feature type="domain" description="Spore coat protein U/FanG" evidence="2">
    <location>
        <begin position="24"/>
        <end position="169"/>
    </location>
</feature>
<keyword evidence="4" id="KW-1185">Reference proteome</keyword>
<dbReference type="InterPro" id="IPR007893">
    <property type="entry name" value="Spore_coat_U/FanG"/>
</dbReference>
<name>A0A7T3BRH5_9BURK</name>
<feature type="domain" description="Spore coat protein U/FanG" evidence="2">
    <location>
        <begin position="192"/>
        <end position="325"/>
    </location>
</feature>
<evidence type="ECO:0000313" key="4">
    <source>
        <dbReference type="Proteomes" id="UP000594903"/>
    </source>
</evidence>
<accession>A0A7T3BRH5</accession>